<protein>
    <submittedName>
        <fullName evidence="1">Uncharacterized protein</fullName>
    </submittedName>
</protein>
<organism evidence="1 2">
    <name type="scientific">Kipferlia bialata</name>
    <dbReference type="NCBI Taxonomy" id="797122"/>
    <lineage>
        <taxon>Eukaryota</taxon>
        <taxon>Metamonada</taxon>
        <taxon>Carpediemonas-like organisms</taxon>
        <taxon>Kipferlia</taxon>
    </lineage>
</organism>
<accession>A0A391NLN8</accession>
<evidence type="ECO:0000313" key="2">
    <source>
        <dbReference type="Proteomes" id="UP000265618"/>
    </source>
</evidence>
<evidence type="ECO:0000313" key="1">
    <source>
        <dbReference type="EMBL" id="GCA62090.1"/>
    </source>
</evidence>
<name>A0A391NLN8_9EUKA</name>
<comment type="caution">
    <text evidence="1">The sequence shown here is derived from an EMBL/GenBank/DDBJ whole genome shotgun (WGS) entry which is preliminary data.</text>
</comment>
<proteinExistence type="predicted"/>
<gene>
    <name evidence="1" type="ORF">KIPB_001145</name>
</gene>
<dbReference type="Proteomes" id="UP000265618">
    <property type="component" value="Unassembled WGS sequence"/>
</dbReference>
<dbReference type="AlphaFoldDB" id="A0A391NLN8"/>
<reference evidence="1 2" key="1">
    <citation type="journal article" date="2018" name="PLoS ONE">
        <title>The draft genome of Kipferlia bialata reveals reductive genome evolution in fornicate parasites.</title>
        <authorList>
            <person name="Tanifuji G."/>
            <person name="Takabayashi S."/>
            <person name="Kume K."/>
            <person name="Takagi M."/>
            <person name="Nakayama T."/>
            <person name="Kamikawa R."/>
            <person name="Inagaki Y."/>
            <person name="Hashimoto T."/>
        </authorList>
    </citation>
    <scope>NUCLEOTIDE SEQUENCE [LARGE SCALE GENOMIC DNA]</scope>
    <source>
        <strain evidence="1">NY0173</strain>
    </source>
</reference>
<dbReference type="EMBL" id="BDIP01000153">
    <property type="protein sequence ID" value="GCA62090.1"/>
    <property type="molecule type" value="Genomic_DNA"/>
</dbReference>
<sequence length="306" mass="34829">MLLPEQLSKSTVSVRVGNRLYVPRLIYNQTLTDTVATMVVYELDTGEWHYDNWCKEDGPGVDCLLWAMDNNIYALGHQAAGTGAQNTRGDTAFQRYDTDTHKWYSAYIPHTLGGFVKGTTTQERHPFPDSLSLQPSDNQCTVAVVAGSAYVFLCSEQRALAWVAAYTPRLHKGCHHCKWRFRTYEARCSLHYHTQIGRMLRAKGGGTYSLTSSIVCGRYIVLVSTLPVRNARFPNPKVTTYLPVFDTISSKWQEWNDLGIDNHVVQAESGLIVYTQREKNRQHVFSQAEVDHTLLYPDPDLRWAQY</sequence>
<keyword evidence="2" id="KW-1185">Reference proteome</keyword>